<sequence length="608" mass="67142">MCIALTSDDKGALYQNCTIFDKSDIYGGPVCGDNGVTYANSFYLDCKNHHNHETVATLHSGPCLENEEYCSVNLYYDPVCGSDYKIYTNMQSLFCVRQRQSRDLKAVPMTDCPQNDSCYRGGTEYYGINPICANNGLTYQNAAQLKCLQRYNSRLRIIHDGGCRVEFVHKLYGRAVCGVAKARYEWNPVCASDGITYPNPFVFLCYRPNLNVIFNGECDTHSYKSCIEAHTNTTVLPNGEYANDAFTVDDEVCGNDGSTYQSIHHLQCHTRLDKYVFLKHNGSCSGPDDHPCGSVPEEEHRQPVCGTDGKSYVSPEALWCAKLRSPKRGLKKTEEEEDSTWDKFMAVLGELIGTSILVFLGCIACMGSMKPYIPGIGPSMIQVSFAFGLAVMIAIQCVGHISGAYINPAITIAALILGKKSLIMAGFYIIAQCLGALLGFGLLKIIKITIMFRRRYLNNHISEMITPSDLVHSGDSTTVVKFCTTDVNEAIGIGHGIGAEAFATGVLVFFACSSWDSRNAKKTDSLALKFGLCVAMLCLAFIPHTGCSMNPARSFGPAVWTGYWHQHWVFWLGPIGGSIIASLIYRCLFLKNQENTQERVETLNDIET</sequence>
<evidence type="ECO:0000256" key="4">
    <source>
        <dbReference type="ARBA" id="ARBA00023136"/>
    </source>
</evidence>
<dbReference type="PANTHER" id="PTHR19139:SF270">
    <property type="entry name" value="ENTOMOGLYCEROPORIN 1-RELATED"/>
    <property type="match status" value="1"/>
</dbReference>
<feature type="domain" description="Kazal-like" evidence="6">
    <location>
        <begin position="250"/>
        <end position="286"/>
    </location>
</feature>
<evidence type="ECO:0000256" key="3">
    <source>
        <dbReference type="ARBA" id="ARBA00022989"/>
    </source>
</evidence>
<gene>
    <name evidence="7" type="ORF">ALC53_01441</name>
</gene>
<dbReference type="CDD" id="cd00104">
    <property type="entry name" value="KAZAL_FS"/>
    <property type="match status" value="4"/>
</dbReference>
<dbReference type="PANTHER" id="PTHR19139">
    <property type="entry name" value="AQUAPORIN TRANSPORTER"/>
    <property type="match status" value="1"/>
</dbReference>
<feature type="transmembrane region" description="Helical" evidence="5">
    <location>
        <begin position="379"/>
        <end position="402"/>
    </location>
</feature>
<dbReference type="AlphaFoldDB" id="A0A195BVL8"/>
<accession>A0A195BVL8</accession>
<feature type="transmembrane region" description="Helical" evidence="5">
    <location>
        <begin position="422"/>
        <end position="446"/>
    </location>
</feature>
<feature type="domain" description="Kazal-like" evidence="6">
    <location>
        <begin position="171"/>
        <end position="220"/>
    </location>
</feature>
<dbReference type="SUPFAM" id="SSF100895">
    <property type="entry name" value="Kazal-type serine protease inhibitors"/>
    <property type="match status" value="5"/>
</dbReference>
<dbReference type="InterPro" id="IPR000425">
    <property type="entry name" value="MIP"/>
</dbReference>
<dbReference type="STRING" id="520822.A0A195BVL8"/>
<keyword evidence="3 5" id="KW-1133">Transmembrane helix</keyword>
<dbReference type="SMART" id="SM00280">
    <property type="entry name" value="KAZAL"/>
    <property type="match status" value="6"/>
</dbReference>
<evidence type="ECO:0000256" key="2">
    <source>
        <dbReference type="ARBA" id="ARBA00022692"/>
    </source>
</evidence>
<dbReference type="PROSITE" id="PS51465">
    <property type="entry name" value="KAZAL_2"/>
    <property type="match status" value="4"/>
</dbReference>
<dbReference type="Pfam" id="PF07648">
    <property type="entry name" value="Kazal_2"/>
    <property type="match status" value="6"/>
</dbReference>
<feature type="transmembrane region" description="Helical" evidence="5">
    <location>
        <begin position="344"/>
        <end position="367"/>
    </location>
</feature>
<evidence type="ECO:0000256" key="5">
    <source>
        <dbReference type="SAM" id="Phobius"/>
    </source>
</evidence>
<keyword evidence="2 5" id="KW-0812">Transmembrane</keyword>
<dbReference type="SUPFAM" id="SSF81338">
    <property type="entry name" value="Aquaporin-like"/>
    <property type="match status" value="1"/>
</dbReference>
<dbReference type="InterPro" id="IPR002350">
    <property type="entry name" value="Kazal_dom"/>
</dbReference>
<dbReference type="EMBL" id="KQ976406">
    <property type="protein sequence ID" value="KYM91683.1"/>
    <property type="molecule type" value="Genomic_DNA"/>
</dbReference>
<dbReference type="InterPro" id="IPR036058">
    <property type="entry name" value="Kazal_dom_sf"/>
</dbReference>
<protein>
    <submittedName>
        <fullName evidence="7">Aquaporin AQPAe.a</fullName>
    </submittedName>
</protein>
<dbReference type="GO" id="GO:0005886">
    <property type="term" value="C:plasma membrane"/>
    <property type="evidence" value="ECO:0007669"/>
    <property type="project" value="TreeGrafter"/>
</dbReference>
<organism evidence="7 8">
    <name type="scientific">Atta colombica</name>
    <dbReference type="NCBI Taxonomy" id="520822"/>
    <lineage>
        <taxon>Eukaryota</taxon>
        <taxon>Metazoa</taxon>
        <taxon>Ecdysozoa</taxon>
        <taxon>Arthropoda</taxon>
        <taxon>Hexapoda</taxon>
        <taxon>Insecta</taxon>
        <taxon>Pterygota</taxon>
        <taxon>Neoptera</taxon>
        <taxon>Endopterygota</taxon>
        <taxon>Hymenoptera</taxon>
        <taxon>Apocrita</taxon>
        <taxon>Aculeata</taxon>
        <taxon>Formicoidea</taxon>
        <taxon>Formicidae</taxon>
        <taxon>Myrmicinae</taxon>
        <taxon>Atta</taxon>
    </lineage>
</organism>
<dbReference type="InterPro" id="IPR034294">
    <property type="entry name" value="Aquaporin_transptr"/>
</dbReference>
<dbReference type="CDD" id="cd00333">
    <property type="entry name" value="MIP"/>
    <property type="match status" value="1"/>
</dbReference>
<evidence type="ECO:0000256" key="1">
    <source>
        <dbReference type="ARBA" id="ARBA00004141"/>
    </source>
</evidence>
<keyword evidence="4 5" id="KW-0472">Membrane</keyword>
<name>A0A195BVL8_9HYME</name>
<evidence type="ECO:0000259" key="6">
    <source>
        <dbReference type="PROSITE" id="PS51465"/>
    </source>
</evidence>
<dbReference type="Pfam" id="PF00230">
    <property type="entry name" value="MIP"/>
    <property type="match status" value="1"/>
</dbReference>
<dbReference type="Gene3D" id="3.30.60.30">
    <property type="match status" value="5"/>
</dbReference>
<feature type="transmembrane region" description="Helical" evidence="5">
    <location>
        <begin position="568"/>
        <end position="589"/>
    </location>
</feature>
<evidence type="ECO:0000313" key="8">
    <source>
        <dbReference type="Proteomes" id="UP000078540"/>
    </source>
</evidence>
<proteinExistence type="predicted"/>
<dbReference type="Proteomes" id="UP000078540">
    <property type="component" value="Unassembled WGS sequence"/>
</dbReference>
<dbReference type="Gene3D" id="1.20.1080.10">
    <property type="entry name" value="Glycerol uptake facilitator protein"/>
    <property type="match status" value="1"/>
</dbReference>
<feature type="transmembrane region" description="Helical" evidence="5">
    <location>
        <begin position="526"/>
        <end position="544"/>
    </location>
</feature>
<feature type="domain" description="Kazal-like" evidence="6">
    <location>
        <begin position="11"/>
        <end position="65"/>
    </location>
</feature>
<reference evidence="7 8" key="1">
    <citation type="submission" date="2015-09" db="EMBL/GenBank/DDBJ databases">
        <title>Atta colombica WGS genome.</title>
        <authorList>
            <person name="Nygaard S."/>
            <person name="Hu H."/>
            <person name="Boomsma J."/>
            <person name="Zhang G."/>
        </authorList>
    </citation>
    <scope>NUCLEOTIDE SEQUENCE [LARGE SCALE GENOMIC DNA]</scope>
    <source>
        <strain evidence="7">Treedump-2</strain>
        <tissue evidence="7">Whole body</tissue>
    </source>
</reference>
<comment type="subcellular location">
    <subcellularLocation>
        <location evidence="1">Membrane</location>
        <topology evidence="1">Multi-pass membrane protein</topology>
    </subcellularLocation>
</comment>
<dbReference type="InterPro" id="IPR023271">
    <property type="entry name" value="Aquaporin-like"/>
</dbReference>
<evidence type="ECO:0000313" key="7">
    <source>
        <dbReference type="EMBL" id="KYM91683.1"/>
    </source>
</evidence>
<dbReference type="GO" id="GO:0015267">
    <property type="term" value="F:channel activity"/>
    <property type="evidence" value="ECO:0007669"/>
    <property type="project" value="InterPro"/>
</dbReference>
<feature type="domain" description="Kazal-like" evidence="6">
    <location>
        <begin position="106"/>
        <end position="165"/>
    </location>
</feature>
<keyword evidence="8" id="KW-1185">Reference proteome</keyword>
<dbReference type="PRINTS" id="PR00783">
    <property type="entry name" value="MINTRINSICP"/>
</dbReference>